<comment type="caution">
    <text evidence="1">The sequence shown here is derived from an EMBL/GenBank/DDBJ whole genome shotgun (WGS) entry which is preliminary data.</text>
</comment>
<reference evidence="1 2" key="1">
    <citation type="submission" date="2021-02" db="EMBL/GenBank/DDBJ databases">
        <title>Bacillus sp. RD4P76, an endophyte from a halophyte.</title>
        <authorList>
            <person name="Sun J.-Q."/>
        </authorList>
    </citation>
    <scope>NUCLEOTIDE SEQUENCE [LARGE SCALE GENOMIC DNA]</scope>
    <source>
        <strain evidence="1 2">RD4P76</strain>
    </source>
</reference>
<keyword evidence="2" id="KW-1185">Reference proteome</keyword>
<dbReference type="Proteomes" id="UP001518925">
    <property type="component" value="Unassembled WGS sequence"/>
</dbReference>
<accession>A0ABS2DMU5</accession>
<dbReference type="Pfam" id="PF10720">
    <property type="entry name" value="DUF2515"/>
    <property type="match status" value="1"/>
</dbReference>
<proteinExistence type="predicted"/>
<sequence>MLTKEEIEIVEKIRNNTIINNRDNITRTNAYADFYERNPEIKWSFLASMVSRNAGWNMCDLEGEWYPRILANQFRMRLFLTYERANWLIFSDAYPQLCIYEESKRIGKGLFHLLQEFSVSSFMEKQWKEFWEINGEEKLMISLIINEQNLIQRPVIEHPVYEHKVFKTWIFLLQDWLHFSTVLFPTRDGHLYGCSVHDFKKLTSRIKLGKSLAKILFHPDLYSRIHEFSISVDHTGSRHDYEVFLGEHKKQDTPILRDVFPVIHHHRHDFKGWIEQNNKIGEWLQPVKITNEIHITDWYREKQEQLHLGILMEQEFQELLSLNKLDPSQSK</sequence>
<protein>
    <submittedName>
        <fullName evidence="1">DUF2515 domain-containing protein</fullName>
    </submittedName>
</protein>
<evidence type="ECO:0000313" key="2">
    <source>
        <dbReference type="Proteomes" id="UP001518925"/>
    </source>
</evidence>
<organism evidence="1 2">
    <name type="scientific">Bacillus suaedaesalsae</name>
    <dbReference type="NCBI Taxonomy" id="2810349"/>
    <lineage>
        <taxon>Bacteria</taxon>
        <taxon>Bacillati</taxon>
        <taxon>Bacillota</taxon>
        <taxon>Bacilli</taxon>
        <taxon>Bacillales</taxon>
        <taxon>Bacillaceae</taxon>
        <taxon>Bacillus</taxon>
    </lineage>
</organism>
<dbReference type="InterPro" id="IPR019658">
    <property type="entry name" value="DUF2515"/>
</dbReference>
<name>A0ABS2DMU5_9BACI</name>
<gene>
    <name evidence="1" type="ORF">JR050_19335</name>
</gene>
<dbReference type="EMBL" id="JAFELM010000045">
    <property type="protein sequence ID" value="MBM6619819.1"/>
    <property type="molecule type" value="Genomic_DNA"/>
</dbReference>
<dbReference type="RefSeq" id="WP_204205302.1">
    <property type="nucleotide sequence ID" value="NZ_JAFELM010000045.1"/>
</dbReference>
<evidence type="ECO:0000313" key="1">
    <source>
        <dbReference type="EMBL" id="MBM6619819.1"/>
    </source>
</evidence>